<dbReference type="InterPro" id="IPR017441">
    <property type="entry name" value="Protein_kinase_ATP_BS"/>
</dbReference>
<dbReference type="FunFam" id="3.30.200.20:FF:000370">
    <property type="entry name" value="Receptor-like protein kinase 4"/>
    <property type="match status" value="1"/>
</dbReference>
<dbReference type="FunFam" id="1.10.510.10:FF:000227">
    <property type="entry name" value="Serine/threonine-protein kinase"/>
    <property type="match status" value="1"/>
</dbReference>
<dbReference type="GO" id="GO:0051707">
    <property type="term" value="P:response to other organism"/>
    <property type="evidence" value="ECO:0007669"/>
    <property type="project" value="UniProtKB-ARBA"/>
</dbReference>
<feature type="region of interest" description="Disordered" evidence="22">
    <location>
        <begin position="793"/>
        <end position="823"/>
    </location>
</feature>
<dbReference type="InterPro" id="IPR011009">
    <property type="entry name" value="Kinase-like_dom_sf"/>
</dbReference>
<evidence type="ECO:0000256" key="20">
    <source>
        <dbReference type="PIRNR" id="PIRNR000641"/>
    </source>
</evidence>
<dbReference type="PROSITE" id="PS00108">
    <property type="entry name" value="PROTEIN_KINASE_ST"/>
    <property type="match status" value="1"/>
</dbReference>
<feature type="domain" description="Protein kinase" evidence="25">
    <location>
        <begin position="499"/>
        <end position="771"/>
    </location>
</feature>
<dbReference type="SUPFAM" id="SSF56112">
    <property type="entry name" value="Protein kinase-like (PK-like)"/>
    <property type="match status" value="1"/>
</dbReference>
<keyword evidence="6 20" id="KW-0808">Transferase</keyword>
<dbReference type="InterPro" id="IPR036426">
    <property type="entry name" value="Bulb-type_lectin_dom_sf"/>
</dbReference>
<keyword evidence="14 23" id="KW-0472">Membrane</keyword>
<dbReference type="InterPro" id="IPR003609">
    <property type="entry name" value="Pan_app"/>
</dbReference>
<dbReference type="SMART" id="SM00473">
    <property type="entry name" value="PAN_AP"/>
    <property type="match status" value="1"/>
</dbReference>
<evidence type="ECO:0000256" key="15">
    <source>
        <dbReference type="ARBA" id="ARBA00023157"/>
    </source>
</evidence>
<dbReference type="Proteomes" id="UP001055439">
    <property type="component" value="Chromosome 8"/>
</dbReference>
<evidence type="ECO:0000256" key="16">
    <source>
        <dbReference type="ARBA" id="ARBA00023170"/>
    </source>
</evidence>
<keyword evidence="16" id="KW-0675">Receptor</keyword>
<dbReference type="PROSITE" id="PS50011">
    <property type="entry name" value="PROTEIN_KINASE_DOM"/>
    <property type="match status" value="1"/>
</dbReference>
<comment type="similarity">
    <text evidence="20">Belongs to the protein kinase superfamily. Ser/Thr protein kinase family.</text>
</comment>
<dbReference type="InterPro" id="IPR000858">
    <property type="entry name" value="S_locus_glycoprot_dom"/>
</dbReference>
<dbReference type="Pfam" id="PF01453">
    <property type="entry name" value="B_lectin"/>
    <property type="match status" value="1"/>
</dbReference>
<comment type="subcellular location">
    <subcellularLocation>
        <location evidence="1">Cell membrane</location>
        <topology evidence="1">Single-pass type I membrane protein</topology>
    </subcellularLocation>
</comment>
<dbReference type="FunFam" id="2.90.10.10:FF:000002">
    <property type="entry name" value="Serine/threonine-protein kinase"/>
    <property type="match status" value="1"/>
</dbReference>
<dbReference type="GO" id="GO:0048544">
    <property type="term" value="P:recognition of pollen"/>
    <property type="evidence" value="ECO:0007669"/>
    <property type="project" value="InterPro"/>
</dbReference>
<evidence type="ECO:0000259" key="27">
    <source>
        <dbReference type="PROSITE" id="PS50948"/>
    </source>
</evidence>
<comment type="catalytic activity">
    <reaction evidence="18 20">
        <text>L-threonyl-[protein] + ATP = O-phospho-L-threonyl-[protein] + ADP + H(+)</text>
        <dbReference type="Rhea" id="RHEA:46608"/>
        <dbReference type="Rhea" id="RHEA-COMP:11060"/>
        <dbReference type="Rhea" id="RHEA-COMP:11605"/>
        <dbReference type="ChEBI" id="CHEBI:15378"/>
        <dbReference type="ChEBI" id="CHEBI:30013"/>
        <dbReference type="ChEBI" id="CHEBI:30616"/>
        <dbReference type="ChEBI" id="CHEBI:61977"/>
        <dbReference type="ChEBI" id="CHEBI:456216"/>
        <dbReference type="EC" id="2.7.11.1"/>
    </reaction>
</comment>
<evidence type="ECO:0000256" key="8">
    <source>
        <dbReference type="ARBA" id="ARBA00022729"/>
    </source>
</evidence>
<dbReference type="AlphaFoldDB" id="A0A9E7KSX0"/>
<evidence type="ECO:0000256" key="5">
    <source>
        <dbReference type="ARBA" id="ARBA00022553"/>
    </source>
</evidence>
<dbReference type="PROSITE" id="PS50948">
    <property type="entry name" value="PAN"/>
    <property type="match status" value="1"/>
</dbReference>
<feature type="compositionally biased region" description="Low complexity" evidence="22">
    <location>
        <begin position="795"/>
        <end position="804"/>
    </location>
</feature>
<dbReference type="PROSITE" id="PS00107">
    <property type="entry name" value="PROTEIN_KINASE_ATP"/>
    <property type="match status" value="1"/>
</dbReference>
<dbReference type="OrthoDB" id="643280at2759"/>
<dbReference type="SUPFAM" id="SSF51110">
    <property type="entry name" value="alpha-D-mannose-specific plant lectins"/>
    <property type="match status" value="1"/>
</dbReference>
<keyword evidence="8 24" id="KW-0732">Signal</keyword>
<evidence type="ECO:0000256" key="12">
    <source>
        <dbReference type="ARBA" id="ARBA00022840"/>
    </source>
</evidence>
<dbReference type="SMART" id="SM00220">
    <property type="entry name" value="S_TKc"/>
    <property type="match status" value="1"/>
</dbReference>
<feature type="binding site" evidence="21">
    <location>
        <position position="528"/>
    </location>
    <ligand>
        <name>ATP</name>
        <dbReference type="ChEBI" id="CHEBI:30616"/>
    </ligand>
</feature>
<evidence type="ECO:0000256" key="24">
    <source>
        <dbReference type="SAM" id="SignalP"/>
    </source>
</evidence>
<dbReference type="PIRSF" id="PIRSF000641">
    <property type="entry name" value="SRK"/>
    <property type="match status" value="1"/>
</dbReference>
<evidence type="ECO:0000256" key="14">
    <source>
        <dbReference type="ARBA" id="ARBA00023136"/>
    </source>
</evidence>
<evidence type="ECO:0000256" key="3">
    <source>
        <dbReference type="ARBA" id="ARBA00022527"/>
    </source>
</evidence>
<feature type="signal peptide" evidence="24">
    <location>
        <begin position="1"/>
        <end position="30"/>
    </location>
</feature>
<dbReference type="Gene3D" id="2.90.10.10">
    <property type="entry name" value="Bulb-type lectin domain"/>
    <property type="match status" value="1"/>
</dbReference>
<dbReference type="Gene3D" id="3.30.200.20">
    <property type="entry name" value="Phosphorylase Kinase, domain 1"/>
    <property type="match status" value="1"/>
</dbReference>
<evidence type="ECO:0000256" key="6">
    <source>
        <dbReference type="ARBA" id="ARBA00022679"/>
    </source>
</evidence>
<feature type="compositionally biased region" description="Polar residues" evidence="22">
    <location>
        <begin position="806"/>
        <end position="823"/>
    </location>
</feature>
<dbReference type="CDD" id="cd01098">
    <property type="entry name" value="PAN_AP_plant"/>
    <property type="match status" value="1"/>
</dbReference>
<feature type="domain" description="Apple" evidence="27">
    <location>
        <begin position="356"/>
        <end position="431"/>
    </location>
</feature>
<evidence type="ECO:0000259" key="25">
    <source>
        <dbReference type="PROSITE" id="PS50011"/>
    </source>
</evidence>
<organism evidence="28 29">
    <name type="scientific">Musa troglodytarum</name>
    <name type="common">fe'i banana</name>
    <dbReference type="NCBI Taxonomy" id="320322"/>
    <lineage>
        <taxon>Eukaryota</taxon>
        <taxon>Viridiplantae</taxon>
        <taxon>Streptophyta</taxon>
        <taxon>Embryophyta</taxon>
        <taxon>Tracheophyta</taxon>
        <taxon>Spermatophyta</taxon>
        <taxon>Magnoliopsida</taxon>
        <taxon>Liliopsida</taxon>
        <taxon>Zingiberales</taxon>
        <taxon>Musaceae</taxon>
        <taxon>Musa</taxon>
    </lineage>
</organism>
<dbReference type="CDD" id="cd14066">
    <property type="entry name" value="STKc_IRAK"/>
    <property type="match status" value="1"/>
</dbReference>
<protein>
    <recommendedName>
        <fullName evidence="20">Receptor-like serine/threonine-protein kinase</fullName>
        <ecNumber evidence="20">2.7.11.1</ecNumber>
    </recommendedName>
</protein>
<keyword evidence="7 23" id="KW-0812">Transmembrane</keyword>
<proteinExistence type="inferred from homology"/>
<comment type="catalytic activity">
    <reaction evidence="19 20">
        <text>L-seryl-[protein] + ATP = O-phospho-L-seryl-[protein] + ADP + H(+)</text>
        <dbReference type="Rhea" id="RHEA:17989"/>
        <dbReference type="Rhea" id="RHEA-COMP:9863"/>
        <dbReference type="Rhea" id="RHEA-COMP:11604"/>
        <dbReference type="ChEBI" id="CHEBI:15378"/>
        <dbReference type="ChEBI" id="CHEBI:29999"/>
        <dbReference type="ChEBI" id="CHEBI:30616"/>
        <dbReference type="ChEBI" id="CHEBI:83421"/>
        <dbReference type="ChEBI" id="CHEBI:456216"/>
        <dbReference type="EC" id="2.7.11.1"/>
    </reaction>
</comment>
<evidence type="ECO:0000256" key="18">
    <source>
        <dbReference type="ARBA" id="ARBA00047899"/>
    </source>
</evidence>
<dbReference type="EC" id="2.7.11.1" evidence="20"/>
<evidence type="ECO:0000256" key="1">
    <source>
        <dbReference type="ARBA" id="ARBA00004251"/>
    </source>
</evidence>
<feature type="chain" id="PRO_5038608241" description="Receptor-like serine/threonine-protein kinase" evidence="24">
    <location>
        <begin position="31"/>
        <end position="823"/>
    </location>
</feature>
<evidence type="ECO:0000313" key="29">
    <source>
        <dbReference type="Proteomes" id="UP001055439"/>
    </source>
</evidence>
<dbReference type="InterPro" id="IPR024171">
    <property type="entry name" value="SRK-like_kinase"/>
</dbReference>
<dbReference type="Gene3D" id="1.10.510.10">
    <property type="entry name" value="Transferase(Phosphotransferase) domain 1"/>
    <property type="match status" value="1"/>
</dbReference>
<keyword evidence="3 20" id="KW-0723">Serine/threonine-protein kinase</keyword>
<accession>A0A9E7KSX0</accession>
<dbReference type="PANTHER" id="PTHR47974">
    <property type="entry name" value="OS07G0415500 PROTEIN"/>
    <property type="match status" value="1"/>
</dbReference>
<evidence type="ECO:0000256" key="10">
    <source>
        <dbReference type="ARBA" id="ARBA00022741"/>
    </source>
</evidence>
<evidence type="ECO:0000256" key="7">
    <source>
        <dbReference type="ARBA" id="ARBA00022692"/>
    </source>
</evidence>
<dbReference type="InterPro" id="IPR000719">
    <property type="entry name" value="Prot_kinase_dom"/>
</dbReference>
<evidence type="ECO:0000256" key="17">
    <source>
        <dbReference type="ARBA" id="ARBA00023180"/>
    </source>
</evidence>
<evidence type="ECO:0000256" key="9">
    <source>
        <dbReference type="ARBA" id="ARBA00022734"/>
    </source>
</evidence>
<reference evidence="28" key="1">
    <citation type="submission" date="2022-05" db="EMBL/GenBank/DDBJ databases">
        <title>The Musa troglodytarum L. genome provides insights into the mechanism of non-climacteric behaviour and enrichment of carotenoids.</title>
        <authorList>
            <person name="Wang J."/>
        </authorList>
    </citation>
    <scope>NUCLEOTIDE SEQUENCE</scope>
    <source>
        <tissue evidence="28">Leaf</tissue>
    </source>
</reference>
<evidence type="ECO:0000256" key="13">
    <source>
        <dbReference type="ARBA" id="ARBA00022989"/>
    </source>
</evidence>
<keyword evidence="5" id="KW-0597">Phosphoprotein</keyword>
<dbReference type="InterPro" id="IPR001480">
    <property type="entry name" value="Bulb-type_lectin_dom"/>
</dbReference>
<keyword evidence="9" id="KW-0430">Lectin</keyword>
<keyword evidence="11 20" id="KW-0418">Kinase</keyword>
<keyword evidence="15" id="KW-1015">Disulfide bond</keyword>
<dbReference type="GO" id="GO:0004674">
    <property type="term" value="F:protein serine/threonine kinase activity"/>
    <property type="evidence" value="ECO:0007669"/>
    <property type="project" value="UniProtKB-KW"/>
</dbReference>
<feature type="transmembrane region" description="Helical" evidence="23">
    <location>
        <begin position="448"/>
        <end position="468"/>
    </location>
</feature>
<dbReference type="PANTHER" id="PTHR47974:SF19">
    <property type="entry name" value="RECEPTOR-LIKE SERINE_THREONINE-PROTEIN KINASE"/>
    <property type="match status" value="1"/>
</dbReference>
<gene>
    <name evidence="28" type="ORF">MUK42_16241</name>
</gene>
<dbReference type="SMART" id="SM00108">
    <property type="entry name" value="B_lectin"/>
    <property type="match status" value="1"/>
</dbReference>
<dbReference type="GO" id="GO:0005524">
    <property type="term" value="F:ATP binding"/>
    <property type="evidence" value="ECO:0007669"/>
    <property type="project" value="UniProtKB-UniRule"/>
</dbReference>
<keyword evidence="10 20" id="KW-0547">Nucleotide-binding</keyword>
<keyword evidence="2" id="KW-1003">Cell membrane</keyword>
<evidence type="ECO:0000256" key="21">
    <source>
        <dbReference type="PROSITE-ProRule" id="PRU10141"/>
    </source>
</evidence>
<keyword evidence="12 20" id="KW-0067">ATP-binding</keyword>
<keyword evidence="29" id="KW-1185">Reference proteome</keyword>
<evidence type="ECO:0000259" key="26">
    <source>
        <dbReference type="PROSITE" id="PS50927"/>
    </source>
</evidence>
<dbReference type="CDD" id="cd00028">
    <property type="entry name" value="B_lectin"/>
    <property type="match status" value="1"/>
</dbReference>
<evidence type="ECO:0000256" key="22">
    <source>
        <dbReference type="SAM" id="MobiDB-lite"/>
    </source>
</evidence>
<sequence length="823" mass="90466">MASRSDLSLSSHSPTLSFLLFFVCVNATLALAVDYISSSHSLSGNQTITSPGGNFVLGFFQVGEQSPSRHYIGILFKKVSKLTPIWVANRNNPVRDPATSQLKISDDGNLVLLGESDAQVWSTNLTSMASDATVAEILDSGNLILRDWSDPSKLLWQSFDHPTDTWLPGVKFVMNKVTGTGPVLTSWRNSDDPAAGIFSVELDPTGLTQFILLWNRSKQYWSTGTWNGHFFNSVPEMTAYRQDPTVVNVSVEFFSNSTTNYFVYELRGDMITRTIIDISGQLTQLAWVEEAQEWIRFLALPKKQCDVYALCGPFGSCNENGLPFCSCIKGFSEKSPVDWQLGDPRQGCARNSPLQCGKDDRFFAISSTRLPDDPRSLAAASVEECELSCLQNCSCTAYSYDGGCSAWYGDLLNLQELSDGSRRETVYVRLAASDLPMPRRKTRRTLELVVVGAAAALALLASALVLFLRQLGRRELGTDEATEGNLVVFRYGDLQRMTRNFSERLGGGGFGSVFKGTLPDSAPIAVKKLRSLVHQGEKQFRNEVSTLGMIQHVNLVRLRGFCSEGNKRLLVYDYMTNGSLNTHLFSKGSPAMAWMTRYNIAIGTARGLAYLHGQCRDCIIHCDVKPENILLDESFHPKLADFGLAKLVGRDFSKVLTTMRGTVGYLAPEWISGEAITPKADAYSYGMTLLELISGRRNTEQSGEHDPFFPVLAATKLVEGDVLSLLDPRLHGNADITELERACRVACWCIQDDEAHRPSMAQVVQILEGALEVDTPPTPRKLQALLDDSNTKCFSSDSSSGLGSTKALSTSQIESTSLISSEG</sequence>
<evidence type="ECO:0000256" key="4">
    <source>
        <dbReference type="ARBA" id="ARBA00022536"/>
    </source>
</evidence>
<evidence type="ECO:0000256" key="19">
    <source>
        <dbReference type="ARBA" id="ARBA00048679"/>
    </source>
</evidence>
<dbReference type="Pfam" id="PF00069">
    <property type="entry name" value="Pkinase"/>
    <property type="match status" value="1"/>
</dbReference>
<evidence type="ECO:0000313" key="28">
    <source>
        <dbReference type="EMBL" id="URE32813.1"/>
    </source>
</evidence>
<keyword evidence="4" id="KW-0245">EGF-like domain</keyword>
<dbReference type="InterPro" id="IPR008271">
    <property type="entry name" value="Ser/Thr_kinase_AS"/>
</dbReference>
<dbReference type="PROSITE" id="PS50927">
    <property type="entry name" value="BULB_LECTIN"/>
    <property type="match status" value="1"/>
</dbReference>
<dbReference type="GO" id="GO:0005886">
    <property type="term" value="C:plasma membrane"/>
    <property type="evidence" value="ECO:0007669"/>
    <property type="project" value="UniProtKB-SubCell"/>
</dbReference>
<evidence type="ECO:0000256" key="11">
    <source>
        <dbReference type="ARBA" id="ARBA00022777"/>
    </source>
</evidence>
<dbReference type="Pfam" id="PF08276">
    <property type="entry name" value="PAN_2"/>
    <property type="match status" value="1"/>
</dbReference>
<dbReference type="EMBL" id="CP097510">
    <property type="protein sequence ID" value="URE32813.1"/>
    <property type="molecule type" value="Genomic_DNA"/>
</dbReference>
<keyword evidence="17" id="KW-0325">Glycoprotein</keyword>
<evidence type="ECO:0000256" key="23">
    <source>
        <dbReference type="SAM" id="Phobius"/>
    </source>
</evidence>
<evidence type="ECO:0000256" key="2">
    <source>
        <dbReference type="ARBA" id="ARBA00022475"/>
    </source>
</evidence>
<name>A0A9E7KSX0_9LILI</name>
<dbReference type="GO" id="GO:0030246">
    <property type="term" value="F:carbohydrate binding"/>
    <property type="evidence" value="ECO:0007669"/>
    <property type="project" value="UniProtKB-KW"/>
</dbReference>
<dbReference type="Pfam" id="PF00954">
    <property type="entry name" value="S_locus_glycop"/>
    <property type="match status" value="1"/>
</dbReference>
<feature type="domain" description="Bulb-type lectin" evidence="26">
    <location>
        <begin position="33"/>
        <end position="158"/>
    </location>
</feature>
<keyword evidence="13 23" id="KW-1133">Transmembrane helix</keyword>